<dbReference type="AlphaFoldDB" id="A0A366KAZ0"/>
<proteinExistence type="predicted"/>
<accession>A0A366KAZ0</accession>
<dbReference type="EMBL" id="PDCG01000003">
    <property type="protein sequence ID" value="RBP97831.1"/>
    <property type="molecule type" value="Genomic_DNA"/>
</dbReference>
<keyword evidence="2" id="KW-1185">Reference proteome</keyword>
<evidence type="ECO:0000313" key="1">
    <source>
        <dbReference type="EMBL" id="RBP97831.1"/>
    </source>
</evidence>
<name>A0A366KAZ0_9BIFI</name>
<evidence type="ECO:0000313" key="2">
    <source>
        <dbReference type="Proteomes" id="UP000252530"/>
    </source>
</evidence>
<organism evidence="1 2">
    <name type="scientific">Bifidobacterium aemilianum</name>
    <dbReference type="NCBI Taxonomy" id="2493120"/>
    <lineage>
        <taxon>Bacteria</taxon>
        <taxon>Bacillati</taxon>
        <taxon>Actinomycetota</taxon>
        <taxon>Actinomycetes</taxon>
        <taxon>Bifidobacteriales</taxon>
        <taxon>Bifidobacteriaceae</taxon>
        <taxon>Bifidobacterium</taxon>
    </lineage>
</organism>
<evidence type="ECO:0008006" key="3">
    <source>
        <dbReference type="Google" id="ProtNLM"/>
    </source>
</evidence>
<protein>
    <recommendedName>
        <fullName evidence="3">CTP synthase</fullName>
    </recommendedName>
</protein>
<sequence length="134" mass="15110">MRLLSYASGLSENGGESWCRGCIIQEGFQPPLLQVVFRDPLDTSRVMRADFTWRLGDGRTVVLEYDGLVKFRAKTMTRGRSVEHVVDDERSREKALSRAGVSLVIRTNYKQVGERDTLISSLLEVGIPRRPVAL</sequence>
<comment type="caution">
    <text evidence="1">The sequence shown here is derived from an EMBL/GenBank/DDBJ whole genome shotgun (WGS) entry which is preliminary data.</text>
</comment>
<reference evidence="1 2" key="1">
    <citation type="submission" date="2017-10" db="EMBL/GenBank/DDBJ databases">
        <title>Bifidobacterium xylocopum sp. nov. and Bifidobacterium aemilianum sp. nov., from the carpenter bee (Xylocopa violacea) digestive tract.</title>
        <authorList>
            <person name="Alberoni D."/>
            <person name="Baffoni L."/>
            <person name="Di Gioia D."/>
            <person name="Gaggia F."/>
            <person name="Biavati B."/>
        </authorList>
    </citation>
    <scope>NUCLEOTIDE SEQUENCE [LARGE SCALE GENOMIC DNA]</scope>
    <source>
        <strain evidence="1 2">XV10</strain>
    </source>
</reference>
<dbReference type="Proteomes" id="UP000252530">
    <property type="component" value="Unassembled WGS sequence"/>
</dbReference>
<gene>
    <name evidence="1" type="ORF">CRD60_04380</name>
</gene>